<dbReference type="Pfam" id="PF10707">
    <property type="entry name" value="YrbL-PhoP_reg"/>
    <property type="match status" value="1"/>
</dbReference>
<dbReference type="EMBL" id="DSBW01000164">
    <property type="protein sequence ID" value="HED31518.1"/>
    <property type="molecule type" value="Genomic_DNA"/>
</dbReference>
<name>A0A831SSW7_PROAE</name>
<dbReference type="AlphaFoldDB" id="A0A831SSW7"/>
<accession>A0A831SSW7</accession>
<sequence>MDDVIIKLDDSLFLGKGSKRICYLHPRDKTKCIKFDLDRKRGFTVDEVRHYRRYRRRGVRFDVIAPYYGQVETDAGTGYVFGIAYDYDGMISKDVSSYLRTCNDEAVLDDLFAGMASLKRFMVRNAVMTTLIEDHNMVYQRLSESSGKVVLIDGIGNNQFLPSANYVKSHARRVIKRKWHKYERKMITVFKRRPAVSKRFELLNEKRY</sequence>
<evidence type="ECO:0008006" key="2">
    <source>
        <dbReference type="Google" id="ProtNLM"/>
    </source>
</evidence>
<evidence type="ECO:0000313" key="1">
    <source>
        <dbReference type="EMBL" id="HED31518.1"/>
    </source>
</evidence>
<protein>
    <recommendedName>
        <fullName evidence="2">PhoP regulatory network protein YrbL</fullName>
    </recommendedName>
</protein>
<proteinExistence type="predicted"/>
<reference evidence="1" key="1">
    <citation type="journal article" date="2020" name="mSystems">
        <title>Genome- and Community-Level Interaction Insights into Carbon Utilization and Element Cycling Functions of Hydrothermarchaeota in Hydrothermal Sediment.</title>
        <authorList>
            <person name="Zhou Z."/>
            <person name="Liu Y."/>
            <person name="Xu W."/>
            <person name="Pan J."/>
            <person name="Luo Z.H."/>
            <person name="Li M."/>
        </authorList>
    </citation>
    <scope>NUCLEOTIDE SEQUENCE [LARGE SCALE GENOMIC DNA]</scope>
    <source>
        <strain evidence="1">SpSt-1181</strain>
    </source>
</reference>
<dbReference type="InterPro" id="IPR019647">
    <property type="entry name" value="PhoP_reg_network_YrbL"/>
</dbReference>
<dbReference type="Proteomes" id="UP000886335">
    <property type="component" value="Unassembled WGS sequence"/>
</dbReference>
<gene>
    <name evidence="1" type="ORF">ENN50_07540</name>
</gene>
<comment type="caution">
    <text evidence="1">The sequence shown here is derived from an EMBL/GenBank/DDBJ whole genome shotgun (WGS) entry which is preliminary data.</text>
</comment>
<organism evidence="1">
    <name type="scientific">Prosthecochloris aestuarii</name>
    <dbReference type="NCBI Taxonomy" id="1102"/>
    <lineage>
        <taxon>Bacteria</taxon>
        <taxon>Pseudomonadati</taxon>
        <taxon>Chlorobiota</taxon>
        <taxon>Chlorobiia</taxon>
        <taxon>Chlorobiales</taxon>
        <taxon>Chlorobiaceae</taxon>
        <taxon>Prosthecochloris</taxon>
    </lineage>
</organism>